<comment type="caution">
    <text evidence="1">The sequence shown here is derived from an EMBL/GenBank/DDBJ whole genome shotgun (WGS) entry which is preliminary data.</text>
</comment>
<dbReference type="Proteomes" id="UP001153954">
    <property type="component" value="Unassembled WGS sequence"/>
</dbReference>
<evidence type="ECO:0000313" key="2">
    <source>
        <dbReference type="Proteomes" id="UP001153954"/>
    </source>
</evidence>
<dbReference type="AlphaFoldDB" id="A0AAU9TR62"/>
<organism evidence="1 2">
    <name type="scientific">Euphydryas editha</name>
    <name type="common">Edith's checkerspot</name>
    <dbReference type="NCBI Taxonomy" id="104508"/>
    <lineage>
        <taxon>Eukaryota</taxon>
        <taxon>Metazoa</taxon>
        <taxon>Ecdysozoa</taxon>
        <taxon>Arthropoda</taxon>
        <taxon>Hexapoda</taxon>
        <taxon>Insecta</taxon>
        <taxon>Pterygota</taxon>
        <taxon>Neoptera</taxon>
        <taxon>Endopterygota</taxon>
        <taxon>Lepidoptera</taxon>
        <taxon>Glossata</taxon>
        <taxon>Ditrysia</taxon>
        <taxon>Papilionoidea</taxon>
        <taxon>Nymphalidae</taxon>
        <taxon>Nymphalinae</taxon>
        <taxon>Euphydryas</taxon>
    </lineage>
</organism>
<name>A0AAU9TR62_EUPED</name>
<protein>
    <submittedName>
        <fullName evidence="1">Uncharacterized protein</fullName>
    </submittedName>
</protein>
<reference evidence="1" key="1">
    <citation type="submission" date="2022-03" db="EMBL/GenBank/DDBJ databases">
        <authorList>
            <person name="Tunstrom K."/>
        </authorList>
    </citation>
    <scope>NUCLEOTIDE SEQUENCE</scope>
</reference>
<proteinExistence type="predicted"/>
<accession>A0AAU9TR62</accession>
<sequence>MFSIILMFLPLIDAAYIISLYGDVYKDIEFFTKTFPWIIDNIGGEISIDYYMQGSGRYSVPHMCALNELKLNTFLQAQYLKCEAEGKSSEVCLCEAGVDPQKYKHCVLTKGNYASLSASKYNQLGIDASPIIELGYRNTVFGVEDSWYLKKICTIFGDNPPRGCRKPFSCNSTEFESEKKGIVNFNCPECYNLNMKLKVNQDEFNITTTTSYASTTPYYN</sequence>
<gene>
    <name evidence="1" type="ORF">EEDITHA_LOCUS4534</name>
</gene>
<dbReference type="EMBL" id="CAKOGL010000007">
    <property type="protein sequence ID" value="CAH2088367.1"/>
    <property type="molecule type" value="Genomic_DNA"/>
</dbReference>
<keyword evidence="2" id="KW-1185">Reference proteome</keyword>
<evidence type="ECO:0000313" key="1">
    <source>
        <dbReference type="EMBL" id="CAH2088367.1"/>
    </source>
</evidence>